<protein>
    <submittedName>
        <fullName evidence="1">Uncharacterized protein</fullName>
    </submittedName>
</protein>
<accession>A0ACD3AFN1</accession>
<proteinExistence type="predicted"/>
<gene>
    <name evidence="1" type="ORF">BDN72DRAFT_846332</name>
</gene>
<keyword evidence="2" id="KW-1185">Reference proteome</keyword>
<name>A0ACD3AFN1_9AGAR</name>
<evidence type="ECO:0000313" key="2">
    <source>
        <dbReference type="Proteomes" id="UP000308600"/>
    </source>
</evidence>
<reference evidence="1 2" key="1">
    <citation type="journal article" date="2019" name="Nat. Ecol. Evol.">
        <title>Megaphylogeny resolves global patterns of mushroom evolution.</title>
        <authorList>
            <person name="Varga T."/>
            <person name="Krizsan K."/>
            <person name="Foldi C."/>
            <person name="Dima B."/>
            <person name="Sanchez-Garcia M."/>
            <person name="Sanchez-Ramirez S."/>
            <person name="Szollosi G.J."/>
            <person name="Szarkandi J.G."/>
            <person name="Papp V."/>
            <person name="Albert L."/>
            <person name="Andreopoulos W."/>
            <person name="Angelini C."/>
            <person name="Antonin V."/>
            <person name="Barry K.W."/>
            <person name="Bougher N.L."/>
            <person name="Buchanan P."/>
            <person name="Buyck B."/>
            <person name="Bense V."/>
            <person name="Catcheside P."/>
            <person name="Chovatia M."/>
            <person name="Cooper J."/>
            <person name="Damon W."/>
            <person name="Desjardin D."/>
            <person name="Finy P."/>
            <person name="Geml J."/>
            <person name="Haridas S."/>
            <person name="Hughes K."/>
            <person name="Justo A."/>
            <person name="Karasinski D."/>
            <person name="Kautmanova I."/>
            <person name="Kiss B."/>
            <person name="Kocsube S."/>
            <person name="Kotiranta H."/>
            <person name="LaButti K.M."/>
            <person name="Lechner B.E."/>
            <person name="Liimatainen K."/>
            <person name="Lipzen A."/>
            <person name="Lukacs Z."/>
            <person name="Mihaltcheva S."/>
            <person name="Morgado L.N."/>
            <person name="Niskanen T."/>
            <person name="Noordeloos M.E."/>
            <person name="Ohm R.A."/>
            <person name="Ortiz-Santana B."/>
            <person name="Ovrebo C."/>
            <person name="Racz N."/>
            <person name="Riley R."/>
            <person name="Savchenko A."/>
            <person name="Shiryaev A."/>
            <person name="Soop K."/>
            <person name="Spirin V."/>
            <person name="Szebenyi C."/>
            <person name="Tomsovsky M."/>
            <person name="Tulloss R.E."/>
            <person name="Uehling J."/>
            <person name="Grigoriev I.V."/>
            <person name="Vagvolgyi C."/>
            <person name="Papp T."/>
            <person name="Martin F.M."/>
            <person name="Miettinen O."/>
            <person name="Hibbett D.S."/>
            <person name="Nagy L.G."/>
        </authorList>
    </citation>
    <scope>NUCLEOTIDE SEQUENCE [LARGE SCALE GENOMIC DNA]</scope>
    <source>
        <strain evidence="1 2">NL-1719</strain>
    </source>
</reference>
<dbReference type="EMBL" id="ML208464">
    <property type="protein sequence ID" value="TFK64713.1"/>
    <property type="molecule type" value="Genomic_DNA"/>
</dbReference>
<sequence length="267" mass="29985">MYEVVVQREGGGALPKGHTTYTLALDSYGKFVRHILLGYTLSGIEARDYVSTCPNLQDIALWTQRLSPALVHQLGQLENLQRLSTNIERLFRASTAEVFGGHDFDSIFNGPTHAFDETGLRVGSPFFHLTFGHPLFRNVTHLELTNICEGAWSPRWCGLAQLPRLTHLAFDFEFNDVVIEGCLDECQSLRVLVLLNGVLDPFGNKLREMSARIAGDPRVVPHVVKSFSNDWEEGARGKADFWKCAEEIVEERLRPRPVLLQHATGTN</sequence>
<organism evidence="1 2">
    <name type="scientific">Pluteus cervinus</name>
    <dbReference type="NCBI Taxonomy" id="181527"/>
    <lineage>
        <taxon>Eukaryota</taxon>
        <taxon>Fungi</taxon>
        <taxon>Dikarya</taxon>
        <taxon>Basidiomycota</taxon>
        <taxon>Agaricomycotina</taxon>
        <taxon>Agaricomycetes</taxon>
        <taxon>Agaricomycetidae</taxon>
        <taxon>Agaricales</taxon>
        <taxon>Pluteineae</taxon>
        <taxon>Pluteaceae</taxon>
        <taxon>Pluteus</taxon>
    </lineage>
</organism>
<dbReference type="Proteomes" id="UP000308600">
    <property type="component" value="Unassembled WGS sequence"/>
</dbReference>
<evidence type="ECO:0000313" key="1">
    <source>
        <dbReference type="EMBL" id="TFK64713.1"/>
    </source>
</evidence>